<dbReference type="InterPro" id="IPR014001">
    <property type="entry name" value="Helicase_ATP-bd"/>
</dbReference>
<comment type="similarity">
    <text evidence="1 15">Belongs to the helicase family. RecG subfamily.</text>
</comment>
<evidence type="ECO:0000313" key="18">
    <source>
        <dbReference type="EMBL" id="NBG89119.1"/>
    </source>
</evidence>
<evidence type="ECO:0000256" key="14">
    <source>
        <dbReference type="ARBA" id="ARBA00048988"/>
    </source>
</evidence>
<comment type="function">
    <text evidence="15">Plays a critical role in recombination and DNA repair. Helps process Holliday junction intermediates to mature products by catalyzing branch migration. Has replication fork regression activity, unwinds stalled or blocked replication forks to make a HJ that can be resolved. Has a DNA unwinding activity characteristic of a DNA helicase with 3'-5' polarity.</text>
</comment>
<evidence type="ECO:0000256" key="2">
    <source>
        <dbReference type="ARBA" id="ARBA00017846"/>
    </source>
</evidence>
<dbReference type="SMART" id="SM00487">
    <property type="entry name" value="DEXDc"/>
    <property type="match status" value="1"/>
</dbReference>
<keyword evidence="4 15" id="KW-0227">DNA damage</keyword>
<sequence>MEDLQANIRSLKGVGPKKEQRFLKLNIETLEDLLYHFPRGYEDRREIKKIREVEEGEKTSLELQVHPLKTRRAFGKGPSLLQLVGKDDTGSMVITFFNQPYLSQRITPGTKMRIYGEVKRGPRGLETANPDFILLGDKGENSWQEIFPIYPLTKDVSHKELVKLIRMLLKGIKERAEENFENLPNPLIEENKLCRRRMALEHIHFPQKAKGLKVAKYRLVYEEFFFLMITLNFKKAKVLEQQGTPLQGGKEVQNYLETLPFQATEAQKTVIGEILGDLKGSAPMSRLVQGDVGSGKTVVAMAALVAAAAGNTQGAMMAPTEILAKQHYKTLSHFLEPLGISIGLLTGSLTPKKKKRMQEEIRRGTIDVVVGTHAVIGDKVEFRNLSLVITDEQHRFGVRQRKTLSGKGKNPHVLVMSATPIPRTLAYILYGDLEVSVIDQMPKGRKPVKTQAAEMKGRDRVYEQIKEELNKGRQAYVVCPLIEESETLDLNAAMDLQEQLQGNMLKDYKVGLLHGKMSYIEKEQIMKDFTDGKIQVLVSTTVVEVGVDVPNATVMVIENAERFGLAQLHQLRGRIGRGQHQSYCYLLHQKVKEPTRRRLEIMEQSHDGFEISQKDLEIRGPGELFGLRQHGIYNLKIANFFQHQKILQKVQQDVKKILLEDPGLELEKNRKLRGIIDQKLQRYRD</sequence>
<evidence type="ECO:0000259" key="16">
    <source>
        <dbReference type="PROSITE" id="PS51192"/>
    </source>
</evidence>
<dbReference type="EMBL" id="SUMG01000017">
    <property type="protein sequence ID" value="NBG89119.1"/>
    <property type="molecule type" value="Genomic_DNA"/>
</dbReference>
<keyword evidence="8" id="KW-0238">DNA-binding</keyword>
<evidence type="ECO:0000256" key="4">
    <source>
        <dbReference type="ARBA" id="ARBA00022763"/>
    </source>
</evidence>
<dbReference type="AlphaFoldDB" id="A0AA43XMN1"/>
<evidence type="ECO:0000256" key="9">
    <source>
        <dbReference type="ARBA" id="ARBA00023172"/>
    </source>
</evidence>
<dbReference type="PROSITE" id="PS51194">
    <property type="entry name" value="HELICASE_CTER"/>
    <property type="match status" value="1"/>
</dbReference>
<dbReference type="NCBIfam" id="NF008165">
    <property type="entry name" value="PRK10917.1-3"/>
    <property type="match status" value="1"/>
</dbReference>
<dbReference type="SUPFAM" id="SSF52540">
    <property type="entry name" value="P-loop containing nucleoside triphosphate hydrolases"/>
    <property type="match status" value="2"/>
</dbReference>
<dbReference type="Gene3D" id="3.40.50.300">
    <property type="entry name" value="P-loop containing nucleotide triphosphate hydrolases"/>
    <property type="match status" value="2"/>
</dbReference>
<evidence type="ECO:0000256" key="7">
    <source>
        <dbReference type="ARBA" id="ARBA00022840"/>
    </source>
</evidence>
<evidence type="ECO:0000256" key="12">
    <source>
        <dbReference type="ARBA" id="ARBA00034617"/>
    </source>
</evidence>
<evidence type="ECO:0000256" key="10">
    <source>
        <dbReference type="ARBA" id="ARBA00023204"/>
    </source>
</evidence>
<keyword evidence="5 15" id="KW-0378">Hydrolase</keyword>
<dbReference type="Gene3D" id="2.40.50.140">
    <property type="entry name" value="Nucleic acid-binding proteins"/>
    <property type="match status" value="1"/>
</dbReference>
<dbReference type="CDD" id="cd17992">
    <property type="entry name" value="DEXHc_RecG"/>
    <property type="match status" value="1"/>
</dbReference>
<evidence type="ECO:0000259" key="17">
    <source>
        <dbReference type="PROSITE" id="PS51194"/>
    </source>
</evidence>
<dbReference type="InterPro" id="IPR047112">
    <property type="entry name" value="RecG/Mfd"/>
</dbReference>
<dbReference type="GO" id="GO:0003677">
    <property type="term" value="F:DNA binding"/>
    <property type="evidence" value="ECO:0007669"/>
    <property type="project" value="UniProtKB-KW"/>
</dbReference>
<evidence type="ECO:0000256" key="8">
    <source>
        <dbReference type="ARBA" id="ARBA00023125"/>
    </source>
</evidence>
<dbReference type="InterPro" id="IPR045562">
    <property type="entry name" value="RecG_dom3_C"/>
</dbReference>
<dbReference type="PANTHER" id="PTHR47964:SF1">
    <property type="entry name" value="ATP-DEPENDENT DNA HELICASE HOMOLOG RECG, CHLOROPLASTIC"/>
    <property type="match status" value="1"/>
</dbReference>
<keyword evidence="9 15" id="KW-0233">DNA recombination</keyword>
<dbReference type="InterPro" id="IPR027417">
    <property type="entry name" value="P-loop_NTPase"/>
</dbReference>
<dbReference type="SMART" id="SM00490">
    <property type="entry name" value="HELICc"/>
    <property type="match status" value="1"/>
</dbReference>
<keyword evidence="11" id="KW-0413">Isomerase</keyword>
<dbReference type="Proteomes" id="UP000449710">
    <property type="component" value="Unassembled WGS sequence"/>
</dbReference>
<proteinExistence type="inferred from homology"/>
<dbReference type="PANTHER" id="PTHR47964">
    <property type="entry name" value="ATP-DEPENDENT DNA HELICASE HOMOLOG RECG, CHLOROPLASTIC"/>
    <property type="match status" value="1"/>
</dbReference>
<comment type="catalytic activity">
    <reaction evidence="12 15">
        <text>Couples ATP hydrolysis with the unwinding of duplex DNA by translocating in the 3'-5' direction.</text>
        <dbReference type="EC" id="5.6.2.4"/>
    </reaction>
</comment>
<dbReference type="InterPro" id="IPR004609">
    <property type="entry name" value="ATP-dep_DNA_helicase_RecG"/>
</dbReference>
<dbReference type="EC" id="5.6.2.4" evidence="13 15"/>
<feature type="domain" description="Helicase C-terminal" evidence="17">
    <location>
        <begin position="457"/>
        <end position="617"/>
    </location>
</feature>
<keyword evidence="7 15" id="KW-0067">ATP-binding</keyword>
<dbReference type="InterPro" id="IPR012340">
    <property type="entry name" value="NA-bd_OB-fold"/>
</dbReference>
<dbReference type="GO" id="GO:0016787">
    <property type="term" value="F:hydrolase activity"/>
    <property type="evidence" value="ECO:0007669"/>
    <property type="project" value="UniProtKB-KW"/>
</dbReference>
<feature type="domain" description="Helicase ATP-binding" evidence="16">
    <location>
        <begin position="277"/>
        <end position="438"/>
    </location>
</feature>
<evidence type="ECO:0000256" key="1">
    <source>
        <dbReference type="ARBA" id="ARBA00007504"/>
    </source>
</evidence>
<protein>
    <recommendedName>
        <fullName evidence="2 15">ATP-dependent DNA helicase RecG</fullName>
        <ecNumber evidence="13 15">5.6.2.4</ecNumber>
    </recommendedName>
</protein>
<dbReference type="Pfam" id="PF19833">
    <property type="entry name" value="RecG_dom3_C"/>
    <property type="match status" value="1"/>
</dbReference>
<dbReference type="Pfam" id="PF00270">
    <property type="entry name" value="DEAD"/>
    <property type="match status" value="1"/>
</dbReference>
<accession>A0AA43XMN1</accession>
<evidence type="ECO:0000256" key="6">
    <source>
        <dbReference type="ARBA" id="ARBA00022806"/>
    </source>
</evidence>
<dbReference type="Pfam" id="PF17191">
    <property type="entry name" value="RecG_wedge"/>
    <property type="match status" value="1"/>
</dbReference>
<evidence type="ECO:0000256" key="3">
    <source>
        <dbReference type="ARBA" id="ARBA00022741"/>
    </source>
</evidence>
<comment type="catalytic activity">
    <reaction evidence="14 15">
        <text>ATP + H2O = ADP + phosphate + H(+)</text>
        <dbReference type="Rhea" id="RHEA:13065"/>
        <dbReference type="ChEBI" id="CHEBI:15377"/>
        <dbReference type="ChEBI" id="CHEBI:15378"/>
        <dbReference type="ChEBI" id="CHEBI:30616"/>
        <dbReference type="ChEBI" id="CHEBI:43474"/>
        <dbReference type="ChEBI" id="CHEBI:456216"/>
        <dbReference type="EC" id="5.6.2.4"/>
    </reaction>
</comment>
<organism evidence="18 19">
    <name type="scientific">Isachenkonia alkalipeptolytica</name>
    <dbReference type="NCBI Taxonomy" id="2565777"/>
    <lineage>
        <taxon>Bacteria</taxon>
        <taxon>Bacillati</taxon>
        <taxon>Bacillota</taxon>
        <taxon>Clostridia</taxon>
        <taxon>Eubacteriales</taxon>
        <taxon>Clostridiaceae</taxon>
        <taxon>Isachenkonia</taxon>
    </lineage>
</organism>
<name>A0AA43XMN1_9CLOT</name>
<dbReference type="NCBIfam" id="NF008168">
    <property type="entry name" value="PRK10917.2-2"/>
    <property type="match status" value="1"/>
</dbReference>
<dbReference type="PROSITE" id="PS51192">
    <property type="entry name" value="HELICASE_ATP_BIND_1"/>
    <property type="match status" value="1"/>
</dbReference>
<dbReference type="GO" id="GO:0043138">
    <property type="term" value="F:3'-5' DNA helicase activity"/>
    <property type="evidence" value="ECO:0007669"/>
    <property type="project" value="UniProtKB-EC"/>
</dbReference>
<comment type="caution">
    <text evidence="18">The sequence shown here is derived from an EMBL/GenBank/DDBJ whole genome shotgun (WGS) entry which is preliminary data.</text>
</comment>
<keyword evidence="19" id="KW-1185">Reference proteome</keyword>
<keyword evidence="6 15" id="KW-0347">Helicase</keyword>
<dbReference type="SUPFAM" id="SSF50249">
    <property type="entry name" value="Nucleic acid-binding proteins"/>
    <property type="match status" value="1"/>
</dbReference>
<dbReference type="GO" id="GO:0006310">
    <property type="term" value="P:DNA recombination"/>
    <property type="evidence" value="ECO:0007669"/>
    <property type="project" value="UniProtKB-UniRule"/>
</dbReference>
<evidence type="ECO:0000256" key="15">
    <source>
        <dbReference type="RuleBase" id="RU363016"/>
    </source>
</evidence>
<gene>
    <name evidence="18" type="primary">recG</name>
    <name evidence="18" type="ORF">ISALK_11530</name>
</gene>
<dbReference type="GO" id="GO:0005524">
    <property type="term" value="F:ATP binding"/>
    <property type="evidence" value="ECO:0007669"/>
    <property type="project" value="UniProtKB-KW"/>
</dbReference>
<evidence type="ECO:0000256" key="11">
    <source>
        <dbReference type="ARBA" id="ARBA00023235"/>
    </source>
</evidence>
<dbReference type="InterPro" id="IPR001650">
    <property type="entry name" value="Helicase_C-like"/>
</dbReference>
<keyword evidence="10 15" id="KW-0234">DNA repair</keyword>
<dbReference type="InterPro" id="IPR011545">
    <property type="entry name" value="DEAD/DEAH_box_helicase_dom"/>
</dbReference>
<evidence type="ECO:0000313" key="19">
    <source>
        <dbReference type="Proteomes" id="UP000449710"/>
    </source>
</evidence>
<dbReference type="Pfam" id="PF00271">
    <property type="entry name" value="Helicase_C"/>
    <property type="match status" value="1"/>
</dbReference>
<dbReference type="CDD" id="cd04488">
    <property type="entry name" value="RecG_wedge_OBF"/>
    <property type="match status" value="1"/>
</dbReference>
<dbReference type="InterPro" id="IPR033454">
    <property type="entry name" value="RecG_wedge"/>
</dbReference>
<dbReference type="NCBIfam" id="TIGR00643">
    <property type="entry name" value="recG"/>
    <property type="match status" value="1"/>
</dbReference>
<dbReference type="GO" id="GO:0006281">
    <property type="term" value="P:DNA repair"/>
    <property type="evidence" value="ECO:0007669"/>
    <property type="project" value="UniProtKB-UniRule"/>
</dbReference>
<evidence type="ECO:0000256" key="5">
    <source>
        <dbReference type="ARBA" id="ARBA00022801"/>
    </source>
</evidence>
<reference evidence="18 19" key="1">
    <citation type="submission" date="2019-04" db="EMBL/GenBank/DDBJ databases">
        <title>Isachenkonia alkalipeptolytica gen. nov. sp. nov. a new anaerobic, alkiliphilic organothrophic bacterium capable to reduce synthesized ferrihydrite isolated from a soda lake.</title>
        <authorList>
            <person name="Toshchakov S.V."/>
            <person name="Zavarzina D.G."/>
            <person name="Zhilina T.N."/>
            <person name="Kostrikina N.A."/>
            <person name="Kublanov I.V."/>
        </authorList>
    </citation>
    <scope>NUCLEOTIDE SEQUENCE [LARGE SCALE GENOMIC DNA]</scope>
    <source>
        <strain evidence="18 19">Z-1701</strain>
    </source>
</reference>
<evidence type="ECO:0000256" key="13">
    <source>
        <dbReference type="ARBA" id="ARBA00034808"/>
    </source>
</evidence>
<keyword evidence="3 15" id="KW-0547">Nucleotide-binding</keyword>